<feature type="transmembrane region" description="Helical" evidence="2">
    <location>
        <begin position="55"/>
        <end position="72"/>
    </location>
</feature>
<dbReference type="Proteomes" id="UP000010472">
    <property type="component" value="Chromosome"/>
</dbReference>
<dbReference type="PATRIC" id="fig|1173022.3.peg.2133"/>
<evidence type="ECO:0000313" key="3">
    <source>
        <dbReference type="EMBL" id="AFZ12858.1"/>
    </source>
</evidence>
<protein>
    <submittedName>
        <fullName evidence="3">Uncharacterized protein</fullName>
    </submittedName>
</protein>
<reference evidence="3 4" key="1">
    <citation type="submission" date="2012-06" db="EMBL/GenBank/DDBJ databases">
        <title>Finished chromosome of genome of Crinalium epipsammum PCC 9333.</title>
        <authorList>
            <consortium name="US DOE Joint Genome Institute"/>
            <person name="Gugger M."/>
            <person name="Coursin T."/>
            <person name="Rippka R."/>
            <person name="Tandeau De Marsac N."/>
            <person name="Huntemann M."/>
            <person name="Wei C.-L."/>
            <person name="Han J."/>
            <person name="Detter J.C."/>
            <person name="Han C."/>
            <person name="Tapia R."/>
            <person name="Davenport K."/>
            <person name="Daligault H."/>
            <person name="Erkkila T."/>
            <person name="Gu W."/>
            <person name="Munk A.C.C."/>
            <person name="Teshima H."/>
            <person name="Xu Y."/>
            <person name="Chain P."/>
            <person name="Chen A."/>
            <person name="Krypides N."/>
            <person name="Mavromatis K."/>
            <person name="Markowitz V."/>
            <person name="Szeto E."/>
            <person name="Ivanova N."/>
            <person name="Mikhailova N."/>
            <person name="Ovchinnikova G."/>
            <person name="Pagani I."/>
            <person name="Pati A."/>
            <person name="Goodwin L."/>
            <person name="Peters L."/>
            <person name="Pitluck S."/>
            <person name="Woyke T."/>
            <person name="Kerfeld C."/>
        </authorList>
    </citation>
    <scope>NUCLEOTIDE SEQUENCE [LARGE SCALE GENOMIC DNA]</scope>
    <source>
        <strain evidence="3 4">PCC 9333</strain>
    </source>
</reference>
<feature type="transmembrane region" description="Helical" evidence="2">
    <location>
        <begin position="218"/>
        <end position="241"/>
    </location>
</feature>
<organism evidence="3 4">
    <name type="scientific">Crinalium epipsammum PCC 9333</name>
    <dbReference type="NCBI Taxonomy" id="1173022"/>
    <lineage>
        <taxon>Bacteria</taxon>
        <taxon>Bacillati</taxon>
        <taxon>Cyanobacteriota</taxon>
        <taxon>Cyanophyceae</taxon>
        <taxon>Gomontiellales</taxon>
        <taxon>Gomontiellaceae</taxon>
        <taxon>Crinalium</taxon>
    </lineage>
</organism>
<keyword evidence="2" id="KW-1133">Transmembrane helix</keyword>
<accession>K9VXL8</accession>
<dbReference type="eggNOG" id="COG4487">
    <property type="taxonomic scope" value="Bacteria"/>
</dbReference>
<evidence type="ECO:0000256" key="2">
    <source>
        <dbReference type="SAM" id="Phobius"/>
    </source>
</evidence>
<gene>
    <name evidence="3" type="ORF">Cri9333_1978</name>
</gene>
<keyword evidence="2" id="KW-0472">Membrane</keyword>
<proteinExistence type="predicted"/>
<dbReference type="NCBIfam" id="NF038305">
    <property type="entry name" value="HpsJ_fam"/>
    <property type="match status" value="1"/>
</dbReference>
<keyword evidence="1" id="KW-0175">Coiled coil</keyword>
<dbReference type="HOGENOM" id="CLU_093778_0_0_3"/>
<dbReference type="RefSeq" id="WP_015202974.1">
    <property type="nucleotide sequence ID" value="NC_019753.1"/>
</dbReference>
<feature type="transmembrane region" description="Helical" evidence="2">
    <location>
        <begin position="12"/>
        <end position="34"/>
    </location>
</feature>
<keyword evidence="4" id="KW-1185">Reference proteome</keyword>
<dbReference type="EMBL" id="CP003620">
    <property type="protein sequence ID" value="AFZ12858.1"/>
    <property type="molecule type" value="Genomic_DNA"/>
</dbReference>
<dbReference type="OrthoDB" id="532366at2"/>
<name>K9VXL8_9CYAN</name>
<dbReference type="AlphaFoldDB" id="K9VXL8"/>
<feature type="transmembrane region" description="Helical" evidence="2">
    <location>
        <begin position="87"/>
        <end position="108"/>
    </location>
</feature>
<evidence type="ECO:0000313" key="4">
    <source>
        <dbReference type="Proteomes" id="UP000010472"/>
    </source>
</evidence>
<evidence type="ECO:0000256" key="1">
    <source>
        <dbReference type="SAM" id="Coils"/>
    </source>
</evidence>
<feature type="coiled-coil region" evidence="1">
    <location>
        <begin position="114"/>
        <end position="141"/>
    </location>
</feature>
<dbReference type="STRING" id="1173022.Cri9333_1978"/>
<dbReference type="InterPro" id="IPR047709">
    <property type="entry name" value="HpsJ-like"/>
</dbReference>
<dbReference type="KEGG" id="cep:Cri9333_1978"/>
<keyword evidence="2" id="KW-0812">Transmembrane</keyword>
<sequence length="257" mass="28742">MQTANSNQFAPLALKLVGAILILSSLLDYIVLLFPFNPTDKAWQLNTTSQLVDRGIIPLLGIALLIAGYWMSSRDNDRVAGKPWQDLRFWALLLSSFLGLIFLLLVPLHLSNSNAQKDLAIQQINQEASQAETQLQGQLQQVEVLAKDERRLKELDQAINSGQVQGEQLARLTALREQLQKFKQDPKALNQQLETLRTQIRSRKLDAETKANQQAFKLGIRTALSSLLLAVGYIALGWTGLRSIGFSQSGRRKVKSR</sequence>